<dbReference type="EMBL" id="DRLD01000273">
    <property type="protein sequence ID" value="HED10985.1"/>
    <property type="molecule type" value="Genomic_DNA"/>
</dbReference>
<feature type="domain" description="LysM" evidence="2">
    <location>
        <begin position="421"/>
        <end position="464"/>
    </location>
</feature>
<comment type="similarity">
    <text evidence="1">Belongs to the transglycosylase Slt family.</text>
</comment>
<dbReference type="GO" id="GO:0016020">
    <property type="term" value="C:membrane"/>
    <property type="evidence" value="ECO:0007669"/>
    <property type="project" value="InterPro"/>
</dbReference>
<dbReference type="GO" id="GO:0000270">
    <property type="term" value="P:peptidoglycan metabolic process"/>
    <property type="evidence" value="ECO:0007669"/>
    <property type="project" value="InterPro"/>
</dbReference>
<dbReference type="AlphaFoldDB" id="A0A7V1LN16"/>
<feature type="domain" description="LysM" evidence="2">
    <location>
        <begin position="574"/>
        <end position="617"/>
    </location>
</feature>
<dbReference type="Gene3D" id="3.10.350.10">
    <property type="entry name" value="LysM domain"/>
    <property type="match status" value="3"/>
</dbReference>
<dbReference type="InterPro" id="IPR018392">
    <property type="entry name" value="LysM"/>
</dbReference>
<protein>
    <submittedName>
        <fullName evidence="3">LysM peptidoglycan-binding domain-containing protein</fullName>
    </submittedName>
</protein>
<dbReference type="GO" id="GO:0008932">
    <property type="term" value="F:lytic endotransglycosylase activity"/>
    <property type="evidence" value="ECO:0007669"/>
    <property type="project" value="TreeGrafter"/>
</dbReference>
<organism evidence="3">
    <name type="scientific">Caldithrix abyssi</name>
    <dbReference type="NCBI Taxonomy" id="187145"/>
    <lineage>
        <taxon>Bacteria</taxon>
        <taxon>Pseudomonadati</taxon>
        <taxon>Calditrichota</taxon>
        <taxon>Calditrichia</taxon>
        <taxon>Calditrichales</taxon>
        <taxon>Calditrichaceae</taxon>
        <taxon>Caldithrix</taxon>
    </lineage>
</organism>
<dbReference type="Pfam" id="PF01464">
    <property type="entry name" value="SLT"/>
    <property type="match status" value="1"/>
</dbReference>
<dbReference type="SUPFAM" id="SSF54106">
    <property type="entry name" value="LysM domain"/>
    <property type="match status" value="3"/>
</dbReference>
<dbReference type="PROSITE" id="PS51782">
    <property type="entry name" value="LYSM"/>
    <property type="match status" value="3"/>
</dbReference>
<sequence length="620" mass="72757">MKKSYYLITPVLILWIVLGCSTQKKMITPREEPVRYSFSLPDTLWLSETSLSMIDSMVYLERKSRIDLGEADSIAAQYSLEYMFEIASRFSDQDRETLSAWRYYDSLQTAADNRYRLLMSGLEKEATEAEEIREDITEIEERSFPDSILFGKVEYVDTSGSMPLTLNRKVRLAIKYFQTKGRPVFTKWLERSGKYEGMIREVLRNKNLPEELAYLAMIESGFNPRARSYARAVGMWQFISATGRYYGLRHNWWFDERRDIIKSTDAATDHLADLYERFGHWYLALAGYNCNPRRVEYNMRRYKTRDYWKLRRLPRQTRNYVPTFLAAAIIANDPEKFGFHVKKHPPIEVDTVLVSESIDLNVIARAVDTSYTYIKEINPAILRWVTPPGVKDFTLYLPKGKKEQFKERYKNIPDSEKRSWVRHKIRRGETLSTIAQKYHTSMSVLKKTNNLRGTMIRAGKYLLIPVPQNKAHFYAYKSPKKTKSKKWKKRTYSSVPQKENSAEYDKVVYEVKKGDTLGEIAEMYNTRASKIRRWNGLYYGQNIYPKQKLTIYVHKKSLTVNNVEEGKTEQEKGTFYTVRPGDTLWDISLKYGISIKQLKALNKKRSSRIRPGEKLKISNN</sequence>
<dbReference type="PROSITE" id="PS00922">
    <property type="entry name" value="TRANSGLYCOSYLASE"/>
    <property type="match status" value="1"/>
</dbReference>
<dbReference type="CDD" id="cd16894">
    <property type="entry name" value="MltD-like"/>
    <property type="match status" value="1"/>
</dbReference>
<dbReference type="PANTHER" id="PTHR33734:SF22">
    <property type="entry name" value="MEMBRANE-BOUND LYTIC MUREIN TRANSGLYCOSYLASE D"/>
    <property type="match status" value="1"/>
</dbReference>
<comment type="caution">
    <text evidence="3">The sequence shown here is derived from an EMBL/GenBank/DDBJ whole genome shotgun (WGS) entry which is preliminary data.</text>
</comment>
<dbReference type="Proteomes" id="UP000886005">
    <property type="component" value="Unassembled WGS sequence"/>
</dbReference>
<dbReference type="InterPro" id="IPR000189">
    <property type="entry name" value="Transglyc_AS"/>
</dbReference>
<reference evidence="3" key="1">
    <citation type="journal article" date="2020" name="mSystems">
        <title>Genome- and Community-Level Interaction Insights into Carbon Utilization and Element Cycling Functions of Hydrothermarchaeota in Hydrothermal Sediment.</title>
        <authorList>
            <person name="Zhou Z."/>
            <person name="Liu Y."/>
            <person name="Xu W."/>
            <person name="Pan J."/>
            <person name="Luo Z.H."/>
            <person name="Li M."/>
        </authorList>
    </citation>
    <scope>NUCLEOTIDE SEQUENCE [LARGE SCALE GENOMIC DNA]</scope>
    <source>
        <strain evidence="3">HyVt-456</strain>
    </source>
</reference>
<dbReference type="InterPro" id="IPR023346">
    <property type="entry name" value="Lysozyme-like_dom_sf"/>
</dbReference>
<evidence type="ECO:0000256" key="1">
    <source>
        <dbReference type="ARBA" id="ARBA00007734"/>
    </source>
</evidence>
<dbReference type="SUPFAM" id="SSF53955">
    <property type="entry name" value="Lysozyme-like"/>
    <property type="match status" value="1"/>
</dbReference>
<dbReference type="PROSITE" id="PS51257">
    <property type="entry name" value="PROKAR_LIPOPROTEIN"/>
    <property type="match status" value="1"/>
</dbReference>
<proteinExistence type="inferred from homology"/>
<evidence type="ECO:0000313" key="3">
    <source>
        <dbReference type="EMBL" id="HED10985.1"/>
    </source>
</evidence>
<dbReference type="Pfam" id="PF01476">
    <property type="entry name" value="LysM"/>
    <property type="match status" value="3"/>
</dbReference>
<feature type="domain" description="LysM" evidence="2">
    <location>
        <begin position="507"/>
        <end position="551"/>
    </location>
</feature>
<dbReference type="InterPro" id="IPR008258">
    <property type="entry name" value="Transglycosylase_SLT_dom_1"/>
</dbReference>
<dbReference type="CDD" id="cd00118">
    <property type="entry name" value="LysM"/>
    <property type="match status" value="3"/>
</dbReference>
<dbReference type="InterPro" id="IPR036779">
    <property type="entry name" value="LysM_dom_sf"/>
</dbReference>
<name>A0A7V1LN16_CALAY</name>
<evidence type="ECO:0000259" key="2">
    <source>
        <dbReference type="PROSITE" id="PS51782"/>
    </source>
</evidence>
<dbReference type="PANTHER" id="PTHR33734">
    <property type="entry name" value="LYSM DOMAIN-CONTAINING GPI-ANCHORED PROTEIN 2"/>
    <property type="match status" value="1"/>
</dbReference>
<dbReference type="SMART" id="SM00257">
    <property type="entry name" value="LysM"/>
    <property type="match status" value="3"/>
</dbReference>
<accession>A0A7V1LN16</accession>
<dbReference type="Gene3D" id="1.10.530.10">
    <property type="match status" value="1"/>
</dbReference>
<gene>
    <name evidence="3" type="ORF">ENJ10_09875</name>
</gene>